<keyword evidence="4" id="KW-1185">Reference proteome</keyword>
<dbReference type="InterPro" id="IPR001638">
    <property type="entry name" value="Solute-binding_3/MltF_N"/>
</dbReference>
<dbReference type="GO" id="GO:0071111">
    <property type="term" value="F:cyclic-guanylate-specific phosphodiesterase activity"/>
    <property type="evidence" value="ECO:0007669"/>
    <property type="project" value="InterPro"/>
</dbReference>
<evidence type="ECO:0000259" key="2">
    <source>
        <dbReference type="PROSITE" id="PS50883"/>
    </source>
</evidence>
<protein>
    <submittedName>
        <fullName evidence="3">EAL domain protein</fullName>
    </submittedName>
</protein>
<dbReference type="Gene3D" id="3.40.190.10">
    <property type="entry name" value="Periplasmic binding protein-like II"/>
    <property type="match status" value="2"/>
</dbReference>
<dbReference type="PANTHER" id="PTHR33121">
    <property type="entry name" value="CYCLIC DI-GMP PHOSPHODIESTERASE PDEF"/>
    <property type="match status" value="1"/>
</dbReference>
<dbReference type="Proteomes" id="UP000245695">
    <property type="component" value="Chromosome 1"/>
</dbReference>
<name>A0A2P2BXI5_9FIRM</name>
<sequence length="547" mass="65039">MIKNKFYKILIVNILLVIVALNCSILYANEKDITIKLGVYNYEPYFYIKDGEVKGYYKDILDKIIHDVNKNNTSNKKIKVEYVKGKVSSLIKDLEAGKIDIMMDLQYTKERKDKFIYSKNYIGVERISIYTYKDSEPEDIKYLDKKKVAFIKEEYGSQWLLDCLQSYNINPIPIWVNDYKEALQKLDDKSVVATISPSDENKLDRYNEIQQFLSGPVYIAASKDNRWIIDKIDNTIDNYTKEEKEELEKIYFKYFHNKIAKKEVLLYIISSIFILFILIKYIIPAKKKNNLRKKIKDDLIKDRYTVYYQPIVNPKNDKIVGFEALIRYINPEGKIVPPHLFINDIENINMTEELSIWVFKTILRDYEWFKLNTNLKDEKFYISMNISFNEIKSKKFLQTVNSIIEMDESFESKKIVFEVVENIESENLKEIKKGMEFLQTKNIKIASDDFGIKYSNLDILSKFNFDMVKIDKYFIDEIKNNEFNHEVIMFLSKICKQYNKSIVLEGVEDKEQVDIIKNIDYDNIFIQGYFYAKPQRKEDIDLIKIRK</sequence>
<dbReference type="InterPro" id="IPR050706">
    <property type="entry name" value="Cyclic-di-GMP_PDE-like"/>
</dbReference>
<reference evidence="3 4" key="1">
    <citation type="submission" date="2014-09" db="EMBL/GenBank/DDBJ databases">
        <authorList>
            <person name="Hornung B.V."/>
        </authorList>
    </citation>
    <scope>NUCLEOTIDE SEQUENCE [LARGE SCALE GENOMIC DNA]</scope>
    <source>
        <strain evidence="3 4">FRIFI</strain>
    </source>
</reference>
<dbReference type="SUPFAM" id="SSF141868">
    <property type="entry name" value="EAL domain-like"/>
    <property type="match status" value="1"/>
</dbReference>
<feature type="transmembrane region" description="Helical" evidence="1">
    <location>
        <begin position="6"/>
        <end position="28"/>
    </location>
</feature>
<dbReference type="SMART" id="SM00052">
    <property type="entry name" value="EAL"/>
    <property type="match status" value="1"/>
</dbReference>
<keyword evidence="1" id="KW-1133">Transmembrane helix</keyword>
<evidence type="ECO:0000256" key="1">
    <source>
        <dbReference type="SAM" id="Phobius"/>
    </source>
</evidence>
<keyword evidence="1" id="KW-0472">Membrane</keyword>
<dbReference type="Pfam" id="PF00497">
    <property type="entry name" value="SBP_bac_3"/>
    <property type="match status" value="1"/>
</dbReference>
<dbReference type="KEGG" id="rhom:FRIFI_2358"/>
<dbReference type="PANTHER" id="PTHR33121:SF70">
    <property type="entry name" value="SIGNALING PROTEIN YKOW"/>
    <property type="match status" value="1"/>
</dbReference>
<keyword evidence="1" id="KW-0812">Transmembrane</keyword>
<dbReference type="SUPFAM" id="SSF53850">
    <property type="entry name" value="Periplasmic binding protein-like II"/>
    <property type="match status" value="1"/>
</dbReference>
<organism evidence="3 4">
    <name type="scientific">Romboutsia hominis</name>
    <dbReference type="NCBI Taxonomy" id="1507512"/>
    <lineage>
        <taxon>Bacteria</taxon>
        <taxon>Bacillati</taxon>
        <taxon>Bacillota</taxon>
        <taxon>Clostridia</taxon>
        <taxon>Peptostreptococcales</taxon>
        <taxon>Peptostreptococcaceae</taxon>
        <taxon>Romboutsia</taxon>
    </lineage>
</organism>
<feature type="transmembrane region" description="Helical" evidence="1">
    <location>
        <begin position="264"/>
        <end position="283"/>
    </location>
</feature>
<dbReference type="CDD" id="cd01948">
    <property type="entry name" value="EAL"/>
    <property type="match status" value="1"/>
</dbReference>
<dbReference type="Pfam" id="PF00563">
    <property type="entry name" value="EAL"/>
    <property type="match status" value="1"/>
</dbReference>
<dbReference type="InterPro" id="IPR035919">
    <property type="entry name" value="EAL_sf"/>
</dbReference>
<proteinExistence type="predicted"/>
<dbReference type="AlphaFoldDB" id="A0A2P2BXI5"/>
<accession>A0A2P2BXI5</accession>
<dbReference type="RefSeq" id="WP_166505947.1">
    <property type="nucleotide sequence ID" value="NZ_LN650648.1"/>
</dbReference>
<evidence type="ECO:0000313" key="3">
    <source>
        <dbReference type="EMBL" id="CEI73884.1"/>
    </source>
</evidence>
<dbReference type="InterPro" id="IPR001633">
    <property type="entry name" value="EAL_dom"/>
</dbReference>
<dbReference type="Gene3D" id="3.20.20.450">
    <property type="entry name" value="EAL domain"/>
    <property type="match status" value="1"/>
</dbReference>
<gene>
    <name evidence="3" type="ORF">FRIFI_2358</name>
</gene>
<dbReference type="SMART" id="SM00062">
    <property type="entry name" value="PBPb"/>
    <property type="match status" value="1"/>
</dbReference>
<dbReference type="PROSITE" id="PS50883">
    <property type="entry name" value="EAL"/>
    <property type="match status" value="1"/>
</dbReference>
<feature type="domain" description="EAL" evidence="2">
    <location>
        <begin position="288"/>
        <end position="547"/>
    </location>
</feature>
<dbReference type="EMBL" id="LN650648">
    <property type="protein sequence ID" value="CEI73884.1"/>
    <property type="molecule type" value="Genomic_DNA"/>
</dbReference>
<evidence type="ECO:0000313" key="4">
    <source>
        <dbReference type="Proteomes" id="UP000245695"/>
    </source>
</evidence>